<keyword evidence="2" id="KW-0564">Palmitate</keyword>
<dbReference type="PANTHER" id="PTHR30203">
    <property type="entry name" value="OUTER MEMBRANE CATION EFFLUX PROTEIN"/>
    <property type="match status" value="1"/>
</dbReference>
<dbReference type="InterPro" id="IPR010131">
    <property type="entry name" value="MdtP/NodT-like"/>
</dbReference>
<evidence type="ECO:0000313" key="5">
    <source>
        <dbReference type="Proteomes" id="UP000197424"/>
    </source>
</evidence>
<name>A0A248LNJ5_9NEIS</name>
<dbReference type="Gene3D" id="1.20.1600.10">
    <property type="entry name" value="Outer membrane efflux proteins (OEP)"/>
    <property type="match status" value="1"/>
</dbReference>
<dbReference type="RefSeq" id="WP_088861611.1">
    <property type="nucleotide sequence ID" value="NZ_CP022115.1"/>
</dbReference>
<keyword evidence="2" id="KW-0732">Signal</keyword>
<evidence type="ECO:0000256" key="3">
    <source>
        <dbReference type="SAM" id="Coils"/>
    </source>
</evidence>
<dbReference type="SUPFAM" id="SSF56954">
    <property type="entry name" value="Outer membrane efflux proteins (OEP)"/>
    <property type="match status" value="1"/>
</dbReference>
<dbReference type="OrthoDB" id="9770517at2"/>
<keyword evidence="3" id="KW-0175">Coiled coil</keyword>
<protein>
    <submittedName>
        <fullName evidence="4">Transporter</fullName>
    </submittedName>
</protein>
<feature type="chain" id="PRO_5011833849" evidence="2">
    <location>
        <begin position="24"/>
        <end position="481"/>
    </location>
</feature>
<dbReference type="GO" id="GO:0015562">
    <property type="term" value="F:efflux transmembrane transporter activity"/>
    <property type="evidence" value="ECO:0007669"/>
    <property type="project" value="InterPro"/>
</dbReference>
<proteinExistence type="inferred from homology"/>
<evidence type="ECO:0000313" key="4">
    <source>
        <dbReference type="EMBL" id="ASJ25936.1"/>
    </source>
</evidence>
<feature type="coiled-coil region" evidence="3">
    <location>
        <begin position="61"/>
        <end position="95"/>
    </location>
</feature>
<dbReference type="InterPro" id="IPR003423">
    <property type="entry name" value="OMP_efflux"/>
</dbReference>
<dbReference type="PANTHER" id="PTHR30203:SF33">
    <property type="entry name" value="BLR4455 PROTEIN"/>
    <property type="match status" value="1"/>
</dbReference>
<comment type="similarity">
    <text evidence="1 2">Belongs to the outer membrane factor (OMF) (TC 1.B.17) family.</text>
</comment>
<keyword evidence="2" id="KW-0472">Membrane</keyword>
<organism evidence="4 5">
    <name type="scientific">Laribacter hongkongensis</name>
    <dbReference type="NCBI Taxonomy" id="168471"/>
    <lineage>
        <taxon>Bacteria</taxon>
        <taxon>Pseudomonadati</taxon>
        <taxon>Pseudomonadota</taxon>
        <taxon>Betaproteobacteria</taxon>
        <taxon>Neisseriales</taxon>
        <taxon>Aquaspirillaceae</taxon>
        <taxon>Laribacter</taxon>
    </lineage>
</organism>
<dbReference type="GO" id="GO:0005886">
    <property type="term" value="C:plasma membrane"/>
    <property type="evidence" value="ECO:0007669"/>
    <property type="project" value="UniProtKB-SubCell"/>
</dbReference>
<keyword evidence="2" id="KW-0449">Lipoprotein</keyword>
<dbReference type="NCBIfam" id="TIGR01845">
    <property type="entry name" value="outer_NodT"/>
    <property type="match status" value="1"/>
</dbReference>
<dbReference type="Gene3D" id="2.20.200.10">
    <property type="entry name" value="Outer membrane efflux proteins (OEP)"/>
    <property type="match status" value="1"/>
</dbReference>
<keyword evidence="2" id="KW-1134">Transmembrane beta strand</keyword>
<accession>A0A248LNJ5</accession>
<sequence>MMRRHFAIAPVALALLMTGCAIGPDYQRPVMELPDSYGTPAGSPELRISRDWWTQFNDPALNALEDRALNYNRDLAAAVARIEQAQAQLTSATADLLPQLNAGADATRGRNSLYSSTTGTNPVMDSYQASLAASFELDLWGKLRRNREAALASLRASEAARDTVALSVTSSVADAYFQLRTYDEQLDISRRTLKSREEALQIYAKRYHGGLISELDYRQAEAETATARVAVPRYEQAVSQAETALKVLVGANPREVFEAEVPRGEELSQIVVPPVLPDGTPSTLLLARPDLVSAEQQLVAANARIGIARAAYFPSISLTGAVGSASLALGELFTGPAALWNYGGALAMPIFNWGKTGAGVKAATAQQKEALANYELAVQNAFRDTRDALTAQQKSAEQLAAQDTQVNALQRTAHLARLRYENGYSSYLDVLDAERSLFSSELDRANARLARLNAAVSVYRALGGGYDQPGAREIPPPVLVQ</sequence>
<dbReference type="AlphaFoldDB" id="A0A248LNJ5"/>
<feature type="signal peptide" evidence="2">
    <location>
        <begin position="1"/>
        <end position="23"/>
    </location>
</feature>
<comment type="subcellular location">
    <subcellularLocation>
        <location evidence="2">Cell membrane</location>
        <topology evidence="2">Lipid-anchor</topology>
    </subcellularLocation>
</comment>
<reference evidence="5" key="1">
    <citation type="submission" date="2017-06" db="EMBL/GenBank/DDBJ databases">
        <title>Whole genome sequence of Laribacter hongkongensis LHGZ1.</title>
        <authorList>
            <person name="Chen D."/>
            <person name="Wu H."/>
            <person name="Chen J."/>
        </authorList>
    </citation>
    <scope>NUCLEOTIDE SEQUENCE [LARGE SCALE GENOMIC DNA]</scope>
    <source>
        <strain evidence="5">LHGZ1</strain>
    </source>
</reference>
<dbReference type="EMBL" id="CP022115">
    <property type="protein sequence ID" value="ASJ25936.1"/>
    <property type="molecule type" value="Genomic_DNA"/>
</dbReference>
<evidence type="ECO:0000256" key="1">
    <source>
        <dbReference type="ARBA" id="ARBA00007613"/>
    </source>
</evidence>
<gene>
    <name evidence="4" type="ORF">LHGZ1_3105</name>
</gene>
<dbReference type="Proteomes" id="UP000197424">
    <property type="component" value="Chromosome"/>
</dbReference>
<dbReference type="PROSITE" id="PS51257">
    <property type="entry name" value="PROKAR_LIPOPROTEIN"/>
    <property type="match status" value="1"/>
</dbReference>
<evidence type="ECO:0000256" key="2">
    <source>
        <dbReference type="RuleBase" id="RU362097"/>
    </source>
</evidence>
<dbReference type="Pfam" id="PF02321">
    <property type="entry name" value="OEP"/>
    <property type="match status" value="2"/>
</dbReference>
<keyword evidence="2" id="KW-0812">Transmembrane</keyword>